<feature type="region of interest" description="Disordered" evidence="2">
    <location>
        <begin position="630"/>
        <end position="669"/>
    </location>
</feature>
<feature type="compositionally biased region" description="Gly residues" evidence="2">
    <location>
        <begin position="766"/>
        <end position="779"/>
    </location>
</feature>
<feature type="compositionally biased region" description="Polar residues" evidence="2">
    <location>
        <begin position="637"/>
        <end position="652"/>
    </location>
</feature>
<feature type="compositionally biased region" description="Low complexity" evidence="2">
    <location>
        <begin position="920"/>
        <end position="939"/>
    </location>
</feature>
<evidence type="ECO:0000256" key="1">
    <source>
        <dbReference type="PROSITE-ProRule" id="PRU00023"/>
    </source>
</evidence>
<protein>
    <submittedName>
        <fullName evidence="3">Ankyrin repeat domain-containing protein 12</fullName>
    </submittedName>
</protein>
<feature type="compositionally biased region" description="Polar residues" evidence="2">
    <location>
        <begin position="68"/>
        <end position="91"/>
    </location>
</feature>
<sequence length="1354" mass="147505">MPSLQYSVLSLPDMSDKKSPPRKEKTLFVRTPQSDNKTLKRKLLATESSPCEDEERKATPKRKKPLNSEPSPTQSNAPVTPKNPSGITSPRTGPLSERQQMLFLMRLTDETSQDSTSKPTSPQPVSQIGPKRTPGDKKVHKRNERGETPLHLAAIKGDIKQTKKLIKAGADVNVADFAGWTALHEACNRGFLPIAKQLLKAGANVNVQGLENDTPLHDAACNGHGKLVELLLKHGANPLQPNLQGKTPMDVAATPDMVKLLRKEIITSSSDSSSLDDARSPTSPESNSSLKDEDNRNTDSDDYLSRLPKQDGSSNQLALSSRRSLMPKSEKMSSPRRLFLKFQREQADEFHDKPSKEPHFTSYSVTMGPSEHKDFLSVDSPVSSVDSDLYDPQLDSVRSLDKVRVNLMDSEDGLGPSVLTRDRIGLSGEGMGHIGPLSSDRIGHVGLGGDRFGHSGLGGDRIGHAGLSGHVGHGGDRIGLSGLTGLTGLTGLGGLNVREGLSQFSGQGNTSGNRVDDHTPLTSVISGSKTKVTSSSSVELGLRLGMGEFERLSNLEPDGQNAESMVNPAPTPPTKFHLKMMETQAFSPHFSDNEQSDSELKDPPPLSIASVLASSSSSLTSSSLITLSQSGRRASVGEQSTHIPHSSNSNNRTKLKESVSDPGHGNGVGHKPIALLNTTTTSVVSTTTTNPVISSSSTLSSLFTTVVDKNIGELHNSQSVVVPVVSSSSDRLGSERTAPVATSSMSFPRRNSVSSGMIVSSINGSQDGGGGGHNIGAGSGDTLASSSGLKWELRSSSSSSSSPKNIDEWGNLLPSTKSEGRQSPTKSEQDQENNSPKSDKDGRESYSRPTSPKVPPLKIIIPPKASTSTASLESVFVKSHSSKHALPYVINPTQEQEAAAKSSQMNQPIPMTTLPQEGVPTTSSPASSRPSSRESNTASKDSDKQSSQKDTNKDDKVSVLENCKQSVSVDSVEEGLATPSLPGDREREQDRDKDSGSVKSGSGKESEREKEKSEEDKESTQRSTRTLRSHTQAALQQKQTHEKHHKGEKPEKGGDKQEKQGNNDTSPKEEPTSSVSKNSKEEEEAFDMYPRKRKLRSKIETNTVSQPAPPEPPPIVQLPPVSYEKPPNPFELYLSIRRQVAMKHKQWSVVQPNAPKGYKDYLMVSCSYVLQGNNASTLSVPMLSPPNSVTGTMRDLFVEQEKARYKLRLQHLIEREKLTLSVEQEIIREHGRAARAMANQSLPLSMCTLLRDEEIYNTIDPEQVEEKEKNVRSRYNGRQFLSWLKDVDDKYEKIKESLLLRHHHEAESLFAVQKMDWEWKMKEMSLCDHKSAPTIDDLHVPMVQVNDDFELRPT</sequence>
<dbReference type="SUPFAM" id="SSF48403">
    <property type="entry name" value="Ankyrin repeat"/>
    <property type="match status" value="1"/>
</dbReference>
<feature type="compositionally biased region" description="Polar residues" evidence="2">
    <location>
        <begin position="113"/>
        <end position="126"/>
    </location>
</feature>
<proteinExistence type="predicted"/>
<evidence type="ECO:0000313" key="3">
    <source>
        <dbReference type="EMBL" id="OWF55154.1"/>
    </source>
</evidence>
<feature type="compositionally biased region" description="Polar residues" evidence="2">
    <location>
        <begin position="891"/>
        <end position="915"/>
    </location>
</feature>
<feature type="region of interest" description="Disordered" evidence="2">
    <location>
        <begin position="726"/>
        <end position="1096"/>
    </location>
</feature>
<dbReference type="PRINTS" id="PR01415">
    <property type="entry name" value="ANKYRIN"/>
</dbReference>
<dbReference type="PROSITE" id="PS50297">
    <property type="entry name" value="ANK_REP_REGION"/>
    <property type="match status" value="3"/>
</dbReference>
<feature type="compositionally biased region" description="Polar residues" evidence="2">
    <location>
        <begin position="311"/>
        <end position="323"/>
    </location>
</feature>
<dbReference type="OrthoDB" id="5806726at2759"/>
<feature type="repeat" description="ANK" evidence="1">
    <location>
        <begin position="178"/>
        <end position="210"/>
    </location>
</feature>
<dbReference type="EMBL" id="NEDP02000756">
    <property type="protein sequence ID" value="OWF55154.1"/>
    <property type="molecule type" value="Genomic_DNA"/>
</dbReference>
<gene>
    <name evidence="3" type="ORF">KP79_PYT14526</name>
</gene>
<feature type="compositionally biased region" description="Polar residues" evidence="2">
    <location>
        <begin position="503"/>
        <end position="513"/>
    </location>
</feature>
<reference evidence="3 4" key="1">
    <citation type="journal article" date="2017" name="Nat. Ecol. Evol.">
        <title>Scallop genome provides insights into evolution of bilaterian karyotype and development.</title>
        <authorList>
            <person name="Wang S."/>
            <person name="Zhang J."/>
            <person name="Jiao W."/>
            <person name="Li J."/>
            <person name="Xun X."/>
            <person name="Sun Y."/>
            <person name="Guo X."/>
            <person name="Huan P."/>
            <person name="Dong B."/>
            <person name="Zhang L."/>
            <person name="Hu X."/>
            <person name="Sun X."/>
            <person name="Wang J."/>
            <person name="Zhao C."/>
            <person name="Wang Y."/>
            <person name="Wang D."/>
            <person name="Huang X."/>
            <person name="Wang R."/>
            <person name="Lv J."/>
            <person name="Li Y."/>
            <person name="Zhang Z."/>
            <person name="Liu B."/>
            <person name="Lu W."/>
            <person name="Hui Y."/>
            <person name="Liang J."/>
            <person name="Zhou Z."/>
            <person name="Hou R."/>
            <person name="Li X."/>
            <person name="Liu Y."/>
            <person name="Li H."/>
            <person name="Ning X."/>
            <person name="Lin Y."/>
            <person name="Zhao L."/>
            <person name="Xing Q."/>
            <person name="Dou J."/>
            <person name="Li Y."/>
            <person name="Mao J."/>
            <person name="Guo H."/>
            <person name="Dou H."/>
            <person name="Li T."/>
            <person name="Mu C."/>
            <person name="Jiang W."/>
            <person name="Fu Q."/>
            <person name="Fu X."/>
            <person name="Miao Y."/>
            <person name="Liu J."/>
            <person name="Yu Q."/>
            <person name="Li R."/>
            <person name="Liao H."/>
            <person name="Li X."/>
            <person name="Kong Y."/>
            <person name="Jiang Z."/>
            <person name="Chourrout D."/>
            <person name="Li R."/>
            <person name="Bao Z."/>
        </authorList>
    </citation>
    <scope>NUCLEOTIDE SEQUENCE [LARGE SCALE GENOMIC DNA]</scope>
    <source>
        <strain evidence="3 4">PY_sf001</strain>
    </source>
</reference>
<feature type="repeat" description="ANK" evidence="1">
    <location>
        <begin position="145"/>
        <end position="177"/>
    </location>
</feature>
<feature type="region of interest" description="Disordered" evidence="2">
    <location>
        <begin position="109"/>
        <end position="147"/>
    </location>
</feature>
<comment type="caution">
    <text evidence="3">The sequence shown here is derived from an EMBL/GenBank/DDBJ whole genome shotgun (WGS) entry which is preliminary data.</text>
</comment>
<dbReference type="PROSITE" id="PS50088">
    <property type="entry name" value="ANK_REPEAT"/>
    <property type="match status" value="3"/>
</dbReference>
<organism evidence="3 4">
    <name type="scientific">Mizuhopecten yessoensis</name>
    <name type="common">Japanese scallop</name>
    <name type="synonym">Patinopecten yessoensis</name>
    <dbReference type="NCBI Taxonomy" id="6573"/>
    <lineage>
        <taxon>Eukaryota</taxon>
        <taxon>Metazoa</taxon>
        <taxon>Spiralia</taxon>
        <taxon>Lophotrochozoa</taxon>
        <taxon>Mollusca</taxon>
        <taxon>Bivalvia</taxon>
        <taxon>Autobranchia</taxon>
        <taxon>Pteriomorphia</taxon>
        <taxon>Pectinida</taxon>
        <taxon>Pectinoidea</taxon>
        <taxon>Pectinidae</taxon>
        <taxon>Mizuhopecten</taxon>
    </lineage>
</organism>
<dbReference type="PANTHER" id="PTHR24149:SF14">
    <property type="entry name" value="ANKYRIN REPEAT DOMAIN 12"/>
    <property type="match status" value="1"/>
</dbReference>
<feature type="region of interest" description="Disordered" evidence="2">
    <location>
        <begin position="503"/>
        <end position="530"/>
    </location>
</feature>
<feature type="region of interest" description="Disordered" evidence="2">
    <location>
        <begin position="269"/>
        <end position="336"/>
    </location>
</feature>
<dbReference type="PANTHER" id="PTHR24149">
    <property type="entry name" value="ANKYRIN REPEAT DOMAIN-CONTAINING PROTEIN 12"/>
    <property type="match status" value="1"/>
</dbReference>
<dbReference type="Gene3D" id="1.25.40.20">
    <property type="entry name" value="Ankyrin repeat-containing domain"/>
    <property type="match status" value="1"/>
</dbReference>
<dbReference type="InterPro" id="IPR036770">
    <property type="entry name" value="Ankyrin_rpt-contain_sf"/>
</dbReference>
<feature type="compositionally biased region" description="Polar residues" evidence="2">
    <location>
        <begin position="1021"/>
        <end position="1038"/>
    </location>
</feature>
<feature type="compositionally biased region" description="Polar residues" evidence="2">
    <location>
        <begin position="740"/>
        <end position="758"/>
    </location>
</feature>
<name>A0A210R2I4_MIZYE</name>
<dbReference type="GO" id="GO:0005654">
    <property type="term" value="C:nucleoplasm"/>
    <property type="evidence" value="ECO:0007669"/>
    <property type="project" value="TreeGrafter"/>
</dbReference>
<dbReference type="InterPro" id="IPR053210">
    <property type="entry name" value="ANKRD12"/>
</dbReference>
<feature type="region of interest" description="Disordered" evidence="2">
    <location>
        <begin position="1"/>
        <end position="94"/>
    </location>
</feature>
<feature type="compositionally biased region" description="Polar residues" evidence="2">
    <location>
        <begin position="280"/>
        <end position="289"/>
    </location>
</feature>
<keyword evidence="4" id="KW-1185">Reference proteome</keyword>
<dbReference type="SMART" id="SM00248">
    <property type="entry name" value="ANK"/>
    <property type="match status" value="4"/>
</dbReference>
<dbReference type="Pfam" id="PF12796">
    <property type="entry name" value="Ank_2"/>
    <property type="match status" value="2"/>
</dbReference>
<dbReference type="Proteomes" id="UP000242188">
    <property type="component" value="Unassembled WGS sequence"/>
</dbReference>
<accession>A0A210R2I4</accession>
<feature type="compositionally biased region" description="Basic and acidic residues" evidence="2">
    <location>
        <begin position="983"/>
        <end position="1020"/>
    </location>
</feature>
<feature type="repeat" description="ANK" evidence="1">
    <location>
        <begin position="211"/>
        <end position="243"/>
    </location>
</feature>
<keyword evidence="1" id="KW-0040">ANK repeat</keyword>
<feature type="compositionally biased region" description="Basic and acidic residues" evidence="2">
    <location>
        <begin position="1048"/>
        <end position="1071"/>
    </location>
</feature>
<dbReference type="STRING" id="6573.A0A210R2I4"/>
<feature type="compositionally biased region" description="Basic and acidic residues" evidence="2">
    <location>
        <begin position="14"/>
        <end position="27"/>
    </location>
</feature>
<evidence type="ECO:0000256" key="2">
    <source>
        <dbReference type="SAM" id="MobiDB-lite"/>
    </source>
</evidence>
<feature type="compositionally biased region" description="Basic and acidic residues" evidence="2">
    <location>
        <begin position="837"/>
        <end position="846"/>
    </location>
</feature>
<feature type="compositionally biased region" description="Basic and acidic residues" evidence="2">
    <location>
        <begin position="940"/>
        <end position="958"/>
    </location>
</feature>
<feature type="compositionally biased region" description="Polar residues" evidence="2">
    <location>
        <begin position="813"/>
        <end position="836"/>
    </location>
</feature>
<feature type="compositionally biased region" description="Basic and acidic residues" evidence="2">
    <location>
        <begin position="290"/>
        <end position="299"/>
    </location>
</feature>
<evidence type="ECO:0000313" key="4">
    <source>
        <dbReference type="Proteomes" id="UP000242188"/>
    </source>
</evidence>
<dbReference type="InterPro" id="IPR002110">
    <property type="entry name" value="Ankyrin_rpt"/>
</dbReference>